<dbReference type="PANTHER" id="PTHR46517:SF1">
    <property type="entry name" value="FRUCTOSE-2,6-BISPHOSPHATASE TIGAR"/>
    <property type="match status" value="1"/>
</dbReference>
<dbReference type="InterPro" id="IPR051695">
    <property type="entry name" value="Phosphoglycerate_Mutase"/>
</dbReference>
<feature type="active site" description="Proton donor/acceptor" evidence="2">
    <location>
        <position position="82"/>
    </location>
</feature>
<feature type="binding site" evidence="3">
    <location>
        <position position="56"/>
    </location>
    <ligand>
        <name>substrate</name>
    </ligand>
</feature>
<evidence type="ECO:0000256" key="2">
    <source>
        <dbReference type="PIRSR" id="PIRSR613078-1"/>
    </source>
</evidence>
<dbReference type="AlphaFoldDB" id="A0A7Z0PGG9"/>
<evidence type="ECO:0000313" key="4">
    <source>
        <dbReference type="EMBL" id="NYV27810.1"/>
    </source>
</evidence>
<dbReference type="InterPro" id="IPR029033">
    <property type="entry name" value="His_PPase_superfam"/>
</dbReference>
<dbReference type="Pfam" id="PF00300">
    <property type="entry name" value="His_Phos_1"/>
    <property type="match status" value="1"/>
</dbReference>
<evidence type="ECO:0000256" key="1">
    <source>
        <dbReference type="ARBA" id="ARBA00022801"/>
    </source>
</evidence>
<dbReference type="SMART" id="SM00855">
    <property type="entry name" value="PGAM"/>
    <property type="match status" value="1"/>
</dbReference>
<organism evidence="4 5">
    <name type="scientific">Streptobacillus felis</name>
    <dbReference type="NCBI Taxonomy" id="1384509"/>
    <lineage>
        <taxon>Bacteria</taxon>
        <taxon>Fusobacteriati</taxon>
        <taxon>Fusobacteriota</taxon>
        <taxon>Fusobacteriia</taxon>
        <taxon>Fusobacteriales</taxon>
        <taxon>Leptotrichiaceae</taxon>
        <taxon>Streptobacillus</taxon>
    </lineage>
</organism>
<dbReference type="RefSeq" id="WP_067320719.1">
    <property type="nucleotide sequence ID" value="NZ_CBCRWS010000007.1"/>
</dbReference>
<dbReference type="SUPFAM" id="SSF53254">
    <property type="entry name" value="Phosphoglycerate mutase-like"/>
    <property type="match status" value="1"/>
</dbReference>
<gene>
    <name evidence="4" type="ORF">HP397_03090</name>
</gene>
<dbReference type="InterPro" id="IPR013078">
    <property type="entry name" value="His_Pase_superF_clade-1"/>
</dbReference>
<sequence length="186" mass="21224">MKVYLVRHGKTEWNLAEKIQGWADSPLLPDDKSPEKAAEKLRGIHFDYICSSDLGRAVETKRRILDILGLKNDGNEHPEFREVGFGVLEGAPIELLKTEYAELWRKYKTYVKDFTPSDHFEGFESVKDVRKRALDKLEEIKRIYGENSTILVVAHGSIMSILENDGRELEEPAVIIENGGILELNI</sequence>
<protein>
    <submittedName>
        <fullName evidence="4">Histidine phosphatase family protein</fullName>
    </submittedName>
</protein>
<comment type="caution">
    <text evidence="4">The sequence shown here is derived from an EMBL/GenBank/DDBJ whole genome shotgun (WGS) entry which is preliminary data.</text>
</comment>
<dbReference type="GO" id="GO:0045820">
    <property type="term" value="P:negative regulation of glycolytic process"/>
    <property type="evidence" value="ECO:0007669"/>
    <property type="project" value="TreeGrafter"/>
</dbReference>
<accession>A0A7Z0PGG9</accession>
<dbReference type="CDD" id="cd07067">
    <property type="entry name" value="HP_PGM_like"/>
    <property type="match status" value="1"/>
</dbReference>
<proteinExistence type="predicted"/>
<dbReference type="PANTHER" id="PTHR46517">
    <property type="entry name" value="FRUCTOSE-2,6-BISPHOSPHATASE TIGAR"/>
    <property type="match status" value="1"/>
</dbReference>
<reference evidence="4 5" key="1">
    <citation type="submission" date="2020-05" db="EMBL/GenBank/DDBJ databases">
        <title>Streptobacillus felis strain LHL191014123.</title>
        <authorList>
            <person name="Fawzy A."/>
            <person name="Rau J."/>
            <person name="Risse K."/>
            <person name="Schauerte N."/>
            <person name="Geiger C."/>
            <person name="Blom J."/>
            <person name="Imirzalioglu C."/>
            <person name="Falgenhauer J."/>
            <person name="Bach A."/>
            <person name="Herden C."/>
            <person name="Eisenberg T."/>
        </authorList>
    </citation>
    <scope>NUCLEOTIDE SEQUENCE [LARGE SCALE GENOMIC DNA]</scope>
    <source>
        <strain evidence="4 5">LHL191014123</strain>
    </source>
</reference>
<dbReference type="EMBL" id="JABMKT010000012">
    <property type="protein sequence ID" value="NYV27810.1"/>
    <property type="molecule type" value="Genomic_DNA"/>
</dbReference>
<dbReference type="Gene3D" id="3.40.50.1240">
    <property type="entry name" value="Phosphoglycerate mutase-like"/>
    <property type="match status" value="1"/>
</dbReference>
<dbReference type="GO" id="GO:0004331">
    <property type="term" value="F:fructose-2,6-bisphosphate 2-phosphatase activity"/>
    <property type="evidence" value="ECO:0007669"/>
    <property type="project" value="TreeGrafter"/>
</dbReference>
<name>A0A7Z0PGG9_9FUSO</name>
<keyword evidence="1" id="KW-0378">Hydrolase</keyword>
<dbReference type="Proteomes" id="UP000526184">
    <property type="component" value="Unassembled WGS sequence"/>
</dbReference>
<dbReference type="GO" id="GO:0043456">
    <property type="term" value="P:regulation of pentose-phosphate shunt"/>
    <property type="evidence" value="ECO:0007669"/>
    <property type="project" value="TreeGrafter"/>
</dbReference>
<dbReference type="GO" id="GO:0005829">
    <property type="term" value="C:cytosol"/>
    <property type="evidence" value="ECO:0007669"/>
    <property type="project" value="TreeGrafter"/>
</dbReference>
<keyword evidence="5" id="KW-1185">Reference proteome</keyword>
<evidence type="ECO:0000256" key="3">
    <source>
        <dbReference type="PIRSR" id="PIRSR613078-2"/>
    </source>
</evidence>
<feature type="active site" description="Tele-phosphohistidine intermediate" evidence="2">
    <location>
        <position position="8"/>
    </location>
</feature>
<feature type="binding site" evidence="3">
    <location>
        <begin position="7"/>
        <end position="14"/>
    </location>
    <ligand>
        <name>substrate</name>
    </ligand>
</feature>
<evidence type="ECO:0000313" key="5">
    <source>
        <dbReference type="Proteomes" id="UP000526184"/>
    </source>
</evidence>